<dbReference type="EMBL" id="BK015885">
    <property type="protein sequence ID" value="DAD71662.1"/>
    <property type="molecule type" value="Genomic_DNA"/>
</dbReference>
<organism evidence="1">
    <name type="scientific">Siphoviridae sp. ctl0E3</name>
    <dbReference type="NCBI Taxonomy" id="2827586"/>
    <lineage>
        <taxon>Viruses</taxon>
        <taxon>Duplodnaviria</taxon>
        <taxon>Heunggongvirae</taxon>
        <taxon>Uroviricota</taxon>
        <taxon>Caudoviricetes</taxon>
    </lineage>
</organism>
<protein>
    <submittedName>
        <fullName evidence="1">Uncharacterized protein</fullName>
    </submittedName>
</protein>
<name>A0A8S5LNY5_9CAUD</name>
<sequence>MPAVNKTGLGLNQWLGNEYPKRIDFVEDNRIIDDELNKRVKYTDVATETKKGIARIHSLDIVENQSNELQNMVAKNLQSQISDFIKTLNNDEILTVKSLVKYLSKLLKPASENSFGLIDYQTIKQVSPKPDLTPYVPFSKGYRVKDNTTEFVRSNGVDLWSARHHYMFDETGNYMGAYHLNGGRAYYKVPNRNGGNWCEIMDNHDMAARDNNIQYAHNRITDTWNRAQEAWNKANDAQVNRIYEIRLAGYIYLELGTSEGGATERNGYIVTGLVNDGGQGFWDRDHVQMRVLQFYRNGQWLNTYFV</sequence>
<proteinExistence type="predicted"/>
<accession>A0A8S5LNY5</accession>
<evidence type="ECO:0000313" key="1">
    <source>
        <dbReference type="EMBL" id="DAD71662.1"/>
    </source>
</evidence>
<reference evidence="1" key="1">
    <citation type="journal article" date="2021" name="Proc. Natl. Acad. Sci. U.S.A.">
        <title>A Catalog of Tens of Thousands of Viruses from Human Metagenomes Reveals Hidden Associations with Chronic Diseases.</title>
        <authorList>
            <person name="Tisza M.J."/>
            <person name="Buck C.B."/>
        </authorList>
    </citation>
    <scope>NUCLEOTIDE SEQUENCE</scope>
    <source>
        <strain evidence="1">Ctl0E3</strain>
    </source>
</reference>